<evidence type="ECO:0000256" key="4">
    <source>
        <dbReference type="ARBA" id="ARBA00023125"/>
    </source>
</evidence>
<dbReference type="Pfam" id="PF00249">
    <property type="entry name" value="Myb_DNA-binding"/>
    <property type="match status" value="2"/>
</dbReference>
<feature type="domain" description="Myb-like" evidence="7">
    <location>
        <begin position="1"/>
        <end position="50"/>
    </location>
</feature>
<protein>
    <submittedName>
        <fullName evidence="9">Uncharacterized protein</fullName>
    </submittedName>
</protein>
<keyword evidence="3" id="KW-0805">Transcription regulation</keyword>
<dbReference type="InterPro" id="IPR017930">
    <property type="entry name" value="Myb_dom"/>
</dbReference>
<feature type="domain" description="Myb-like" evidence="7">
    <location>
        <begin position="51"/>
        <end position="101"/>
    </location>
</feature>
<keyword evidence="10" id="KW-1185">Reference proteome</keyword>
<gene>
    <name evidence="9" type="ORF">GOP47_0002710</name>
</gene>
<dbReference type="PANTHER" id="PTHR47997:SF83">
    <property type="match status" value="1"/>
</dbReference>
<keyword evidence="6" id="KW-0539">Nucleus</keyword>
<dbReference type="InterPro" id="IPR009057">
    <property type="entry name" value="Homeodomain-like_sf"/>
</dbReference>
<dbReference type="InterPro" id="IPR001005">
    <property type="entry name" value="SANT/Myb"/>
</dbReference>
<dbReference type="SUPFAM" id="SSF46689">
    <property type="entry name" value="Homeodomain-like"/>
    <property type="match status" value="1"/>
</dbReference>
<dbReference type="PANTHER" id="PTHR47997">
    <property type="entry name" value="MYB DOMAIN PROTEIN 55"/>
    <property type="match status" value="1"/>
</dbReference>
<evidence type="ECO:0000259" key="8">
    <source>
        <dbReference type="PROSITE" id="PS51294"/>
    </source>
</evidence>
<dbReference type="PROSITE" id="PS50090">
    <property type="entry name" value="MYB_LIKE"/>
    <property type="match status" value="2"/>
</dbReference>
<dbReference type="EMBL" id="JABFUD020000002">
    <property type="protein sequence ID" value="KAI5082967.1"/>
    <property type="molecule type" value="Genomic_DNA"/>
</dbReference>
<evidence type="ECO:0000256" key="5">
    <source>
        <dbReference type="ARBA" id="ARBA00023163"/>
    </source>
</evidence>
<keyword evidence="2" id="KW-0677">Repeat</keyword>
<sequence>MRKVLWSPDEDERLVRCITKYVHGSWTDIARKAGLDRCGKSCRRRWLNHLRPDLKHGKFSLDEINLIVELHDVLGNRWSDIASHLEGRTDNDVKNLWNTQIKRRRLAQQIKTSTFSSLPSTFGETNETTTITNAMKIDVAKNMVESDTTMMKNVDCTMESSNVAEYGDDDDLLPTVGGSFCEALYNQESMSLLFSKPKHAVSLQPMHENSIHINSGNHPDNGMHSVCMKEVTLDELICTQKGALVYDVPLMLTRACREDSSSCVNSSMGAKMTHDLVQQRPDSTSINATTISMPDQSTVLNDQQNLNSAGLMQSYANIPLQSSATNQISSLADYTLERKFTCSPRSSSGSHTTHDEVLARRVSLAAQDTAFMPSESDVYVDIMAASLGNFDDIRPPQRAVNSIEEWDKNMLGFTDWWKLLLLN</sequence>
<evidence type="ECO:0000256" key="2">
    <source>
        <dbReference type="ARBA" id="ARBA00022737"/>
    </source>
</evidence>
<feature type="domain" description="HTH myb-type" evidence="8">
    <location>
        <begin position="55"/>
        <end position="105"/>
    </location>
</feature>
<evidence type="ECO:0000256" key="3">
    <source>
        <dbReference type="ARBA" id="ARBA00023015"/>
    </source>
</evidence>
<comment type="subcellular location">
    <subcellularLocation>
        <location evidence="1">Nucleus</location>
    </subcellularLocation>
</comment>
<proteinExistence type="predicted"/>
<accession>A0A9D4VB58</accession>
<organism evidence="9 10">
    <name type="scientific">Adiantum capillus-veneris</name>
    <name type="common">Maidenhair fern</name>
    <dbReference type="NCBI Taxonomy" id="13818"/>
    <lineage>
        <taxon>Eukaryota</taxon>
        <taxon>Viridiplantae</taxon>
        <taxon>Streptophyta</taxon>
        <taxon>Embryophyta</taxon>
        <taxon>Tracheophyta</taxon>
        <taxon>Polypodiopsida</taxon>
        <taxon>Polypodiidae</taxon>
        <taxon>Polypodiales</taxon>
        <taxon>Pteridineae</taxon>
        <taxon>Pteridaceae</taxon>
        <taxon>Vittarioideae</taxon>
        <taxon>Adiantum</taxon>
    </lineage>
</organism>
<dbReference type="SMART" id="SM00717">
    <property type="entry name" value="SANT"/>
    <property type="match status" value="2"/>
</dbReference>
<dbReference type="Gene3D" id="1.10.10.60">
    <property type="entry name" value="Homeodomain-like"/>
    <property type="match status" value="2"/>
</dbReference>
<evidence type="ECO:0000256" key="1">
    <source>
        <dbReference type="ARBA" id="ARBA00004123"/>
    </source>
</evidence>
<name>A0A9D4VB58_ADICA</name>
<keyword evidence="5" id="KW-0804">Transcription</keyword>
<dbReference type="Proteomes" id="UP000886520">
    <property type="component" value="Chromosome 3"/>
</dbReference>
<dbReference type="AlphaFoldDB" id="A0A9D4VB58"/>
<dbReference type="GO" id="GO:0003677">
    <property type="term" value="F:DNA binding"/>
    <property type="evidence" value="ECO:0007669"/>
    <property type="project" value="UniProtKB-KW"/>
</dbReference>
<reference evidence="9" key="1">
    <citation type="submission" date="2021-01" db="EMBL/GenBank/DDBJ databases">
        <title>Adiantum capillus-veneris genome.</title>
        <authorList>
            <person name="Fang Y."/>
            <person name="Liao Q."/>
        </authorList>
    </citation>
    <scope>NUCLEOTIDE SEQUENCE</scope>
    <source>
        <strain evidence="9">H3</strain>
        <tissue evidence="9">Leaf</tissue>
    </source>
</reference>
<keyword evidence="4" id="KW-0238">DNA-binding</keyword>
<dbReference type="PROSITE" id="PS51294">
    <property type="entry name" value="HTH_MYB"/>
    <property type="match status" value="2"/>
</dbReference>
<evidence type="ECO:0000313" key="10">
    <source>
        <dbReference type="Proteomes" id="UP000886520"/>
    </source>
</evidence>
<dbReference type="InterPro" id="IPR051953">
    <property type="entry name" value="Plant_SW-associated_TFs"/>
</dbReference>
<evidence type="ECO:0000259" key="7">
    <source>
        <dbReference type="PROSITE" id="PS50090"/>
    </source>
</evidence>
<dbReference type="GO" id="GO:0005634">
    <property type="term" value="C:nucleus"/>
    <property type="evidence" value="ECO:0007669"/>
    <property type="project" value="UniProtKB-SubCell"/>
</dbReference>
<evidence type="ECO:0000256" key="6">
    <source>
        <dbReference type="ARBA" id="ARBA00023242"/>
    </source>
</evidence>
<feature type="domain" description="HTH myb-type" evidence="8">
    <location>
        <begin position="1"/>
        <end position="54"/>
    </location>
</feature>
<dbReference type="OrthoDB" id="2143914at2759"/>
<comment type="caution">
    <text evidence="9">The sequence shown here is derived from an EMBL/GenBank/DDBJ whole genome shotgun (WGS) entry which is preliminary data.</text>
</comment>
<evidence type="ECO:0000313" key="9">
    <source>
        <dbReference type="EMBL" id="KAI5082967.1"/>
    </source>
</evidence>
<dbReference type="CDD" id="cd00167">
    <property type="entry name" value="SANT"/>
    <property type="match status" value="2"/>
</dbReference>